<dbReference type="AlphaFoldDB" id="A0AAD9RIL0"/>
<proteinExistence type="predicted"/>
<name>A0AAD9RIL0_9HYME</name>
<reference evidence="2" key="2">
    <citation type="journal article" date="2023" name="Commun. Biol.">
        <title>Intrasexual cuticular hydrocarbon dimorphism in a wasp sheds light on hydrocarbon biosynthesis genes in Hymenoptera.</title>
        <authorList>
            <person name="Moris V.C."/>
            <person name="Podsiadlowski L."/>
            <person name="Martin S."/>
            <person name="Oeyen J.P."/>
            <person name="Donath A."/>
            <person name="Petersen M."/>
            <person name="Wilbrandt J."/>
            <person name="Misof B."/>
            <person name="Liedtke D."/>
            <person name="Thamm M."/>
            <person name="Scheiner R."/>
            <person name="Schmitt T."/>
            <person name="Niehuis O."/>
        </authorList>
    </citation>
    <scope>NUCLEOTIDE SEQUENCE</scope>
    <source>
        <strain evidence="2">GBR_01_08_01A</strain>
    </source>
</reference>
<dbReference type="Proteomes" id="UP001258017">
    <property type="component" value="Unassembled WGS sequence"/>
</dbReference>
<feature type="compositionally biased region" description="Basic and acidic residues" evidence="1">
    <location>
        <begin position="114"/>
        <end position="132"/>
    </location>
</feature>
<accession>A0AAD9RIL0</accession>
<protein>
    <submittedName>
        <fullName evidence="2">Uncharacterized protein</fullName>
    </submittedName>
</protein>
<reference evidence="2" key="1">
    <citation type="submission" date="2021-08" db="EMBL/GenBank/DDBJ databases">
        <authorList>
            <person name="Misof B."/>
            <person name="Oliver O."/>
            <person name="Podsiadlowski L."/>
            <person name="Donath A."/>
            <person name="Peters R."/>
            <person name="Mayer C."/>
            <person name="Rust J."/>
            <person name="Gunkel S."/>
            <person name="Lesny P."/>
            <person name="Martin S."/>
            <person name="Oeyen J.P."/>
            <person name="Petersen M."/>
            <person name="Panagiotis P."/>
            <person name="Wilbrandt J."/>
            <person name="Tanja T."/>
        </authorList>
    </citation>
    <scope>NUCLEOTIDE SEQUENCE</scope>
    <source>
        <strain evidence="2">GBR_01_08_01A</strain>
        <tissue evidence="2">Thorax + abdomen</tissue>
    </source>
</reference>
<feature type="region of interest" description="Disordered" evidence="1">
    <location>
        <begin position="103"/>
        <end position="132"/>
    </location>
</feature>
<evidence type="ECO:0000313" key="3">
    <source>
        <dbReference type="Proteomes" id="UP001258017"/>
    </source>
</evidence>
<evidence type="ECO:0000313" key="2">
    <source>
        <dbReference type="EMBL" id="KAK2580303.1"/>
    </source>
</evidence>
<evidence type="ECO:0000256" key="1">
    <source>
        <dbReference type="SAM" id="MobiDB-lite"/>
    </source>
</evidence>
<gene>
    <name evidence="2" type="ORF">KPH14_012542</name>
</gene>
<keyword evidence="3" id="KW-1185">Reference proteome</keyword>
<dbReference type="EMBL" id="JAIFRP010000062">
    <property type="protein sequence ID" value="KAK2580303.1"/>
    <property type="molecule type" value="Genomic_DNA"/>
</dbReference>
<comment type="caution">
    <text evidence="2">The sequence shown here is derived from an EMBL/GenBank/DDBJ whole genome shotgun (WGS) entry which is preliminary data.</text>
</comment>
<sequence>MNRIGTWISSTLIPSVRNSLKSQFQLHTDPNTPKVGEPIKSILNQLGLQRESCWVDVRVPRNHTKNFSDRKPPRNCSFGVLCNRPPPRITRIMAKEIPKKTLPIETKSTSVHLTMERKNKMAEKSYARPNEK</sequence>
<organism evidence="2 3">
    <name type="scientific">Odynerus spinipes</name>
    <dbReference type="NCBI Taxonomy" id="1348599"/>
    <lineage>
        <taxon>Eukaryota</taxon>
        <taxon>Metazoa</taxon>
        <taxon>Ecdysozoa</taxon>
        <taxon>Arthropoda</taxon>
        <taxon>Hexapoda</taxon>
        <taxon>Insecta</taxon>
        <taxon>Pterygota</taxon>
        <taxon>Neoptera</taxon>
        <taxon>Endopterygota</taxon>
        <taxon>Hymenoptera</taxon>
        <taxon>Apocrita</taxon>
        <taxon>Aculeata</taxon>
        <taxon>Vespoidea</taxon>
        <taxon>Vespidae</taxon>
        <taxon>Eumeninae</taxon>
        <taxon>Odynerus</taxon>
    </lineage>
</organism>